<comment type="caution">
    <text evidence="1">The sequence shown here is derived from an EMBL/GenBank/DDBJ whole genome shotgun (WGS) entry which is preliminary data.</text>
</comment>
<proteinExistence type="predicted"/>
<dbReference type="AlphaFoldDB" id="A0A090QG54"/>
<protein>
    <submittedName>
        <fullName evidence="1">Uncharacterized protein</fullName>
    </submittedName>
</protein>
<organism evidence="1 2">
    <name type="scientific">Nonlabens ulvanivorans</name>
    <name type="common">Persicivirga ulvanivorans</name>
    <dbReference type="NCBI Taxonomy" id="906888"/>
    <lineage>
        <taxon>Bacteria</taxon>
        <taxon>Pseudomonadati</taxon>
        <taxon>Bacteroidota</taxon>
        <taxon>Flavobacteriia</taxon>
        <taxon>Flavobacteriales</taxon>
        <taxon>Flavobacteriaceae</taxon>
        <taxon>Nonlabens</taxon>
    </lineage>
</organism>
<name>A0A090QG54_NONUL</name>
<evidence type="ECO:0000313" key="1">
    <source>
        <dbReference type="EMBL" id="GAL00779.1"/>
    </source>
</evidence>
<evidence type="ECO:0000313" key="2">
    <source>
        <dbReference type="Proteomes" id="UP000029226"/>
    </source>
</evidence>
<sequence length="68" mass="7702">MEDNLNDWLVSVDASIIDDNEKAIRKIHIKKNFDNSVPVILNLNHFALLTGIKIGGFSKYDKSAKIFL</sequence>
<accession>A0A090QG54</accession>
<reference evidence="1 2" key="1">
    <citation type="journal article" date="2014" name="Genome Announc.">
        <title>Draft Genome Sequences of Marine Flavobacterium Nonlabens Strains NR17, NR24, NR27, NR32, NR33, and Ara13.</title>
        <authorList>
            <person name="Nakanishi M."/>
            <person name="Meirelles P."/>
            <person name="Suzuki R."/>
            <person name="Takatani N."/>
            <person name="Mino S."/>
            <person name="Suda W."/>
            <person name="Oshima K."/>
            <person name="Hattori M."/>
            <person name="Ohkuma M."/>
            <person name="Hosokawa M."/>
            <person name="Miyashita K."/>
            <person name="Thompson F.L."/>
            <person name="Niwa A."/>
            <person name="Sawabe T."/>
            <person name="Sawabe T."/>
        </authorList>
    </citation>
    <scope>NUCLEOTIDE SEQUENCE [LARGE SCALE GENOMIC DNA]</scope>
    <source>
        <strain evidence="2">JCM19314</strain>
    </source>
</reference>
<dbReference type="Proteomes" id="UP000029226">
    <property type="component" value="Unassembled WGS sequence"/>
</dbReference>
<dbReference type="EMBL" id="BBMM01000006">
    <property type="protein sequence ID" value="GAL00779.1"/>
    <property type="molecule type" value="Genomic_DNA"/>
</dbReference>
<gene>
    <name evidence="1" type="ORF">JCM19314_1816</name>
</gene>